<evidence type="ECO:0000256" key="3">
    <source>
        <dbReference type="ARBA" id="ARBA00022692"/>
    </source>
</evidence>
<dbReference type="AlphaFoldDB" id="A0A5C7WL23"/>
<dbReference type="EMBL" id="SSGG01000035">
    <property type="protein sequence ID" value="TXI38026.1"/>
    <property type="molecule type" value="Genomic_DNA"/>
</dbReference>
<dbReference type="Gene3D" id="1.20.950.20">
    <property type="entry name" value="Transmembrane di-heme cytochromes, Chain C"/>
    <property type="match status" value="1"/>
</dbReference>
<keyword evidence="3 6" id="KW-0812">Transmembrane</keyword>
<dbReference type="GO" id="GO:0022904">
    <property type="term" value="P:respiratory electron transport chain"/>
    <property type="evidence" value="ECO:0007669"/>
    <property type="project" value="InterPro"/>
</dbReference>
<evidence type="ECO:0000313" key="9">
    <source>
        <dbReference type="Proteomes" id="UP000321374"/>
    </source>
</evidence>
<dbReference type="InterPro" id="IPR051542">
    <property type="entry name" value="Hydrogenase_cytochrome"/>
</dbReference>
<dbReference type="Proteomes" id="UP000321374">
    <property type="component" value="Unassembled WGS sequence"/>
</dbReference>
<feature type="domain" description="Cytochrome b561 bacterial/Ni-hydrogenase" evidence="7">
    <location>
        <begin position="9"/>
        <end position="171"/>
    </location>
</feature>
<sequence length="181" mass="20614">MPTRNELLWPWWVRVSHWLVAAGVIAIWLMSYVWYETDWWHRLVGYAVLAVVAMRIVCGCLTTAECARFYLPGWCAICTHLGEIRQKRMTTHRGHNPLGQWAVYLIWLFIAALALTGWLSRTDALWGEDWPVALHAALSFGLLALIVVHVLAVIIVSRLSGQHLLSQMIHGHAQSLKHTSD</sequence>
<feature type="transmembrane region" description="Helical" evidence="6">
    <location>
        <begin position="43"/>
        <end position="64"/>
    </location>
</feature>
<feature type="transmembrane region" description="Helical" evidence="6">
    <location>
        <begin position="101"/>
        <end position="120"/>
    </location>
</feature>
<dbReference type="STRING" id="1122236.GCA_000378225_02326"/>
<evidence type="ECO:0000259" key="7">
    <source>
        <dbReference type="Pfam" id="PF01292"/>
    </source>
</evidence>
<dbReference type="PANTHER" id="PTHR30485:SF2">
    <property type="entry name" value="BLL0597 PROTEIN"/>
    <property type="match status" value="1"/>
</dbReference>
<keyword evidence="5 6" id="KW-0472">Membrane</keyword>
<feature type="transmembrane region" description="Helical" evidence="6">
    <location>
        <begin position="132"/>
        <end position="156"/>
    </location>
</feature>
<dbReference type="PANTHER" id="PTHR30485">
    <property type="entry name" value="NI/FE-HYDROGENASE 1 B-TYPE CYTOCHROME SUBUNIT"/>
    <property type="match status" value="1"/>
</dbReference>
<evidence type="ECO:0000256" key="5">
    <source>
        <dbReference type="ARBA" id="ARBA00023136"/>
    </source>
</evidence>
<comment type="caution">
    <text evidence="8">The sequence shown here is derived from an EMBL/GenBank/DDBJ whole genome shotgun (WGS) entry which is preliminary data.</text>
</comment>
<dbReference type="GO" id="GO:0009055">
    <property type="term" value="F:electron transfer activity"/>
    <property type="evidence" value="ECO:0007669"/>
    <property type="project" value="InterPro"/>
</dbReference>
<keyword evidence="4 6" id="KW-1133">Transmembrane helix</keyword>
<comment type="subcellular location">
    <subcellularLocation>
        <location evidence="1">Cell membrane</location>
        <topology evidence="1">Multi-pass membrane protein</topology>
    </subcellularLocation>
</comment>
<name>A0A5C7WL23_METME</name>
<evidence type="ECO:0000256" key="2">
    <source>
        <dbReference type="ARBA" id="ARBA00022475"/>
    </source>
</evidence>
<evidence type="ECO:0000313" key="8">
    <source>
        <dbReference type="EMBL" id="TXI38026.1"/>
    </source>
</evidence>
<evidence type="ECO:0000256" key="6">
    <source>
        <dbReference type="SAM" id="Phobius"/>
    </source>
</evidence>
<dbReference type="InterPro" id="IPR011577">
    <property type="entry name" value="Cyt_b561_bac/Ni-Hgenase"/>
</dbReference>
<dbReference type="GO" id="GO:0005886">
    <property type="term" value="C:plasma membrane"/>
    <property type="evidence" value="ECO:0007669"/>
    <property type="project" value="UniProtKB-SubCell"/>
</dbReference>
<protein>
    <submittedName>
        <fullName evidence="8">Cytochrome B</fullName>
    </submittedName>
</protein>
<accession>A0A5C7WL23</accession>
<keyword evidence="2" id="KW-1003">Cell membrane</keyword>
<evidence type="ECO:0000256" key="1">
    <source>
        <dbReference type="ARBA" id="ARBA00004651"/>
    </source>
</evidence>
<evidence type="ECO:0000256" key="4">
    <source>
        <dbReference type="ARBA" id="ARBA00022989"/>
    </source>
</evidence>
<gene>
    <name evidence="8" type="ORF">E6Q51_01975</name>
</gene>
<feature type="transmembrane region" description="Helical" evidence="6">
    <location>
        <begin position="12"/>
        <end position="31"/>
    </location>
</feature>
<reference evidence="8 9" key="1">
    <citation type="submission" date="2018-09" db="EMBL/GenBank/DDBJ databases">
        <title>Metagenome Assembled Genomes from an Advanced Water Purification Facility.</title>
        <authorList>
            <person name="Stamps B.W."/>
            <person name="Spear J.R."/>
        </authorList>
    </citation>
    <scope>NUCLEOTIDE SEQUENCE [LARGE SCALE GENOMIC DNA]</scope>
    <source>
        <strain evidence="8">Bin_42_2</strain>
    </source>
</reference>
<proteinExistence type="predicted"/>
<dbReference type="GO" id="GO:0020037">
    <property type="term" value="F:heme binding"/>
    <property type="evidence" value="ECO:0007669"/>
    <property type="project" value="TreeGrafter"/>
</dbReference>
<organism evidence="8 9">
    <name type="scientific">Methylophilus methylotrophus</name>
    <name type="common">Bacterium W3A1</name>
    <dbReference type="NCBI Taxonomy" id="17"/>
    <lineage>
        <taxon>Bacteria</taxon>
        <taxon>Pseudomonadati</taxon>
        <taxon>Pseudomonadota</taxon>
        <taxon>Betaproteobacteria</taxon>
        <taxon>Nitrosomonadales</taxon>
        <taxon>Methylophilaceae</taxon>
        <taxon>Methylophilus</taxon>
    </lineage>
</organism>
<dbReference type="SUPFAM" id="SSF81342">
    <property type="entry name" value="Transmembrane di-heme cytochromes"/>
    <property type="match status" value="1"/>
</dbReference>
<dbReference type="Pfam" id="PF01292">
    <property type="entry name" value="Ni_hydr_CYTB"/>
    <property type="match status" value="1"/>
</dbReference>
<dbReference type="InterPro" id="IPR016174">
    <property type="entry name" value="Di-haem_cyt_TM"/>
</dbReference>